<dbReference type="EMBL" id="LCDD01000040">
    <property type="protein sequence ID" value="KKS45432.1"/>
    <property type="molecule type" value="Genomic_DNA"/>
</dbReference>
<gene>
    <name evidence="2" type="ORF">UV09_C0040G0007</name>
</gene>
<protein>
    <submittedName>
        <fullName evidence="2">Uncharacterized protein</fullName>
    </submittedName>
</protein>
<keyword evidence="1" id="KW-0472">Membrane</keyword>
<evidence type="ECO:0000256" key="1">
    <source>
        <dbReference type="SAM" id="Phobius"/>
    </source>
</evidence>
<keyword evidence="1" id="KW-1133">Transmembrane helix</keyword>
<feature type="transmembrane region" description="Helical" evidence="1">
    <location>
        <begin position="41"/>
        <end position="59"/>
    </location>
</feature>
<proteinExistence type="predicted"/>
<sequence>MECNKHIIFSFYRKQYYIIHYLDFFLEKVKESYMQSSVNPHLAIAAFTIAIAVGIFIYWSSYRK</sequence>
<evidence type="ECO:0000313" key="3">
    <source>
        <dbReference type="Proteomes" id="UP000034320"/>
    </source>
</evidence>
<name>A0A0G0Z9N1_9BACT</name>
<keyword evidence="1" id="KW-0812">Transmembrane</keyword>
<organism evidence="2 3">
    <name type="scientific">Candidatus Gottesmanbacteria bacterium GW2011_GWA2_42_18</name>
    <dbReference type="NCBI Taxonomy" id="1618442"/>
    <lineage>
        <taxon>Bacteria</taxon>
        <taxon>Candidatus Gottesmaniibacteriota</taxon>
    </lineage>
</organism>
<dbReference type="AlphaFoldDB" id="A0A0G0Z9N1"/>
<evidence type="ECO:0000313" key="2">
    <source>
        <dbReference type="EMBL" id="KKS45432.1"/>
    </source>
</evidence>
<comment type="caution">
    <text evidence="2">The sequence shown here is derived from an EMBL/GenBank/DDBJ whole genome shotgun (WGS) entry which is preliminary data.</text>
</comment>
<dbReference type="Proteomes" id="UP000034320">
    <property type="component" value="Unassembled WGS sequence"/>
</dbReference>
<reference evidence="2 3" key="1">
    <citation type="journal article" date="2015" name="Nature">
        <title>rRNA introns, odd ribosomes, and small enigmatic genomes across a large radiation of phyla.</title>
        <authorList>
            <person name="Brown C.T."/>
            <person name="Hug L.A."/>
            <person name="Thomas B.C."/>
            <person name="Sharon I."/>
            <person name="Castelle C.J."/>
            <person name="Singh A."/>
            <person name="Wilkins M.J."/>
            <person name="Williams K.H."/>
            <person name="Banfield J.F."/>
        </authorList>
    </citation>
    <scope>NUCLEOTIDE SEQUENCE [LARGE SCALE GENOMIC DNA]</scope>
</reference>
<accession>A0A0G0Z9N1</accession>